<evidence type="ECO:0000256" key="9">
    <source>
        <dbReference type="ARBA" id="ARBA00022884"/>
    </source>
</evidence>
<evidence type="ECO:0000256" key="8">
    <source>
        <dbReference type="ARBA" id="ARBA00022842"/>
    </source>
</evidence>
<gene>
    <name evidence="14" type="ORF">FRACA_4060001</name>
</gene>
<keyword evidence="6" id="KW-0949">S-adenosyl-L-methionine</keyword>
<dbReference type="EMBL" id="FZMO01000342">
    <property type="protein sequence ID" value="SNQ50118.1"/>
    <property type="molecule type" value="Genomic_DNA"/>
</dbReference>
<dbReference type="Pfam" id="PF08242">
    <property type="entry name" value="Methyltransf_12"/>
    <property type="match status" value="1"/>
</dbReference>
<keyword evidence="10" id="KW-0943">RNA-mediated gene silencing</keyword>
<feature type="domain" description="Methyltransferase type 12" evidence="13">
    <location>
        <begin position="12"/>
        <end position="109"/>
    </location>
</feature>
<evidence type="ECO:0000256" key="12">
    <source>
        <dbReference type="ARBA" id="ARBA00048418"/>
    </source>
</evidence>
<keyword evidence="5 14" id="KW-0808">Transferase</keyword>
<evidence type="ECO:0000313" key="14">
    <source>
        <dbReference type="EMBL" id="SNQ50118.1"/>
    </source>
</evidence>
<dbReference type="InterPro" id="IPR029063">
    <property type="entry name" value="SAM-dependent_MTases_sf"/>
</dbReference>
<accession>A0A2I2KWU0</accession>
<dbReference type="CDD" id="cd02440">
    <property type="entry name" value="AdoMet_MTases"/>
    <property type="match status" value="1"/>
</dbReference>
<keyword evidence="8" id="KW-0460">Magnesium</keyword>
<dbReference type="Proteomes" id="UP000234331">
    <property type="component" value="Unassembled WGS sequence"/>
</dbReference>
<dbReference type="Gene3D" id="3.40.50.150">
    <property type="entry name" value="Vaccinia Virus protein VP39"/>
    <property type="match status" value="1"/>
</dbReference>
<comment type="cofactor">
    <cofactor evidence="1">
        <name>Mg(2+)</name>
        <dbReference type="ChEBI" id="CHEBI:18420"/>
    </cofactor>
</comment>
<dbReference type="GO" id="GO:0001510">
    <property type="term" value="P:RNA methylation"/>
    <property type="evidence" value="ECO:0007669"/>
    <property type="project" value="InterPro"/>
</dbReference>
<dbReference type="AlphaFoldDB" id="A0A2I2KWU0"/>
<dbReference type="GO" id="GO:0090486">
    <property type="term" value="F:small RNA 2'-O-methyltransferase activity"/>
    <property type="evidence" value="ECO:0007669"/>
    <property type="project" value="UniProtKB-EC"/>
</dbReference>
<evidence type="ECO:0000256" key="7">
    <source>
        <dbReference type="ARBA" id="ARBA00022723"/>
    </source>
</evidence>
<dbReference type="GO" id="GO:0046872">
    <property type="term" value="F:metal ion binding"/>
    <property type="evidence" value="ECO:0007669"/>
    <property type="project" value="UniProtKB-KW"/>
</dbReference>
<evidence type="ECO:0000256" key="4">
    <source>
        <dbReference type="ARBA" id="ARBA00022603"/>
    </source>
</evidence>
<dbReference type="PANTHER" id="PTHR21404">
    <property type="entry name" value="HEN1"/>
    <property type="match status" value="1"/>
</dbReference>
<dbReference type="PANTHER" id="PTHR21404:SF3">
    <property type="entry name" value="SMALL RNA 2'-O-METHYLTRANSFERASE"/>
    <property type="match status" value="1"/>
</dbReference>
<protein>
    <recommendedName>
        <fullName evidence="3">Small RNA 2'-O-methyltransferase</fullName>
        <ecNumber evidence="11">2.1.1.386</ecNumber>
    </recommendedName>
</protein>
<evidence type="ECO:0000256" key="11">
    <source>
        <dbReference type="ARBA" id="ARBA00035025"/>
    </source>
</evidence>
<name>A0A2I2KWU0_9ACTN</name>
<keyword evidence="9" id="KW-0694">RNA-binding</keyword>
<sequence>MLRGAGARRVADLGCGDGKLVAQLLADPAFTEVIAADVSHRALELAARRLRLDRMPERTRARLRLVATSLTYRDARLAGLDAAVLSEVVEHVDPPRLPALAEAVLGHARPRLVVVTTPNVEYNVRYPGLAPGSPRHRDHRFEWTRAEFAAWVDDLVAAYPYTARLGTVGEVDPRLGAPTQLAVLERREGAAS</sequence>
<evidence type="ECO:0000256" key="2">
    <source>
        <dbReference type="ARBA" id="ARBA00009026"/>
    </source>
</evidence>
<comment type="catalytic activity">
    <reaction evidence="12">
        <text>small RNA 3'-end nucleotide + S-adenosyl-L-methionine = small RNA 3'-end 2'-O-methylnucleotide + S-adenosyl-L-homocysteine + H(+)</text>
        <dbReference type="Rhea" id="RHEA:37887"/>
        <dbReference type="Rhea" id="RHEA-COMP:10415"/>
        <dbReference type="Rhea" id="RHEA-COMP:10416"/>
        <dbReference type="ChEBI" id="CHEBI:15378"/>
        <dbReference type="ChEBI" id="CHEBI:57856"/>
        <dbReference type="ChEBI" id="CHEBI:59789"/>
        <dbReference type="ChEBI" id="CHEBI:74896"/>
        <dbReference type="ChEBI" id="CHEBI:74898"/>
        <dbReference type="EC" id="2.1.1.386"/>
    </reaction>
</comment>
<evidence type="ECO:0000313" key="15">
    <source>
        <dbReference type="Proteomes" id="UP000234331"/>
    </source>
</evidence>
<keyword evidence="7" id="KW-0479">Metal-binding</keyword>
<keyword evidence="4 14" id="KW-0489">Methyltransferase</keyword>
<comment type="similarity">
    <text evidence="2">Belongs to the methyltransferase superfamily. HEN1 family.</text>
</comment>
<organism evidence="14 15">
    <name type="scientific">Frankia canadensis</name>
    <dbReference type="NCBI Taxonomy" id="1836972"/>
    <lineage>
        <taxon>Bacteria</taxon>
        <taxon>Bacillati</taxon>
        <taxon>Actinomycetota</taxon>
        <taxon>Actinomycetes</taxon>
        <taxon>Frankiales</taxon>
        <taxon>Frankiaceae</taxon>
        <taxon>Frankia</taxon>
    </lineage>
</organism>
<evidence type="ECO:0000256" key="3">
    <source>
        <dbReference type="ARBA" id="ARBA00021330"/>
    </source>
</evidence>
<dbReference type="InterPro" id="IPR026610">
    <property type="entry name" value="Hen1"/>
</dbReference>
<proteinExistence type="inferred from homology"/>
<dbReference type="GO" id="GO:0003723">
    <property type="term" value="F:RNA binding"/>
    <property type="evidence" value="ECO:0007669"/>
    <property type="project" value="UniProtKB-KW"/>
</dbReference>
<keyword evidence="15" id="KW-1185">Reference proteome</keyword>
<evidence type="ECO:0000256" key="5">
    <source>
        <dbReference type="ARBA" id="ARBA00022679"/>
    </source>
</evidence>
<evidence type="ECO:0000256" key="6">
    <source>
        <dbReference type="ARBA" id="ARBA00022691"/>
    </source>
</evidence>
<reference evidence="14 15" key="1">
    <citation type="submission" date="2017-06" db="EMBL/GenBank/DDBJ databases">
        <authorList>
            <person name="Kim H.J."/>
            <person name="Triplett B.A."/>
        </authorList>
    </citation>
    <scope>NUCLEOTIDE SEQUENCE [LARGE SCALE GENOMIC DNA]</scope>
    <source>
        <strain evidence="14">FRACA_ARgP5</strain>
    </source>
</reference>
<evidence type="ECO:0000259" key="13">
    <source>
        <dbReference type="Pfam" id="PF08242"/>
    </source>
</evidence>
<evidence type="ECO:0000256" key="10">
    <source>
        <dbReference type="ARBA" id="ARBA00023158"/>
    </source>
</evidence>
<evidence type="ECO:0000256" key="1">
    <source>
        <dbReference type="ARBA" id="ARBA00001946"/>
    </source>
</evidence>
<dbReference type="GO" id="GO:0031047">
    <property type="term" value="P:regulatory ncRNA-mediated gene silencing"/>
    <property type="evidence" value="ECO:0007669"/>
    <property type="project" value="UniProtKB-KW"/>
</dbReference>
<dbReference type="SUPFAM" id="SSF53335">
    <property type="entry name" value="S-adenosyl-L-methionine-dependent methyltransferases"/>
    <property type="match status" value="1"/>
</dbReference>
<dbReference type="EC" id="2.1.1.386" evidence="11"/>
<dbReference type="InterPro" id="IPR013217">
    <property type="entry name" value="Methyltransf_12"/>
</dbReference>